<organism evidence="2 3">
    <name type="scientific">Pedobacter ginsenosidimutans</name>
    <dbReference type="NCBI Taxonomy" id="687842"/>
    <lineage>
        <taxon>Bacteria</taxon>
        <taxon>Pseudomonadati</taxon>
        <taxon>Bacteroidota</taxon>
        <taxon>Sphingobacteriia</taxon>
        <taxon>Sphingobacteriales</taxon>
        <taxon>Sphingobacteriaceae</taxon>
        <taxon>Pedobacter</taxon>
    </lineage>
</organism>
<dbReference type="STRING" id="687842.ASU31_12730"/>
<dbReference type="RefSeq" id="WP_057932674.1">
    <property type="nucleotide sequence ID" value="NZ_LMZQ01000007.1"/>
</dbReference>
<dbReference type="Proteomes" id="UP000051950">
    <property type="component" value="Unassembled WGS sequence"/>
</dbReference>
<dbReference type="Pfam" id="PF00535">
    <property type="entry name" value="Glycos_transf_2"/>
    <property type="match status" value="1"/>
</dbReference>
<dbReference type="InterPro" id="IPR001173">
    <property type="entry name" value="Glyco_trans_2-like"/>
</dbReference>
<evidence type="ECO:0000313" key="3">
    <source>
        <dbReference type="Proteomes" id="UP000051950"/>
    </source>
</evidence>
<evidence type="ECO:0000259" key="1">
    <source>
        <dbReference type="Pfam" id="PF00535"/>
    </source>
</evidence>
<dbReference type="Gene3D" id="3.90.550.10">
    <property type="entry name" value="Spore Coat Polysaccharide Biosynthesis Protein SpsA, Chain A"/>
    <property type="match status" value="1"/>
</dbReference>
<comment type="caution">
    <text evidence="2">The sequence shown here is derived from an EMBL/GenBank/DDBJ whole genome shotgun (WGS) entry which is preliminary data.</text>
</comment>
<evidence type="ECO:0000313" key="2">
    <source>
        <dbReference type="EMBL" id="KRT15843.1"/>
    </source>
</evidence>
<dbReference type="GO" id="GO:0016758">
    <property type="term" value="F:hexosyltransferase activity"/>
    <property type="evidence" value="ECO:0007669"/>
    <property type="project" value="UniProtKB-ARBA"/>
</dbReference>
<reference evidence="2 3" key="1">
    <citation type="submission" date="2015-11" db="EMBL/GenBank/DDBJ databases">
        <title>Sequence of Pedobacter ginsenosidimutans.</title>
        <authorList>
            <person name="Carson E."/>
            <person name="Keyser V."/>
            <person name="Newman J."/>
            <person name="Miller J."/>
        </authorList>
    </citation>
    <scope>NUCLEOTIDE SEQUENCE [LARGE SCALE GENOMIC DNA]</scope>
    <source>
        <strain evidence="2 3">KACC 14530</strain>
    </source>
</reference>
<dbReference type="SUPFAM" id="SSF53448">
    <property type="entry name" value="Nucleotide-diphospho-sugar transferases"/>
    <property type="match status" value="1"/>
</dbReference>
<name>A0A0T5VPP7_9SPHI</name>
<proteinExistence type="predicted"/>
<gene>
    <name evidence="2" type="ORF">ASU31_12730</name>
</gene>
<dbReference type="OrthoDB" id="9815829at2"/>
<protein>
    <recommendedName>
        <fullName evidence="1">Glycosyltransferase 2-like domain-containing protein</fullName>
    </recommendedName>
</protein>
<keyword evidence="3" id="KW-1185">Reference proteome</keyword>
<dbReference type="EMBL" id="LMZQ01000007">
    <property type="protein sequence ID" value="KRT15843.1"/>
    <property type="molecule type" value="Genomic_DNA"/>
</dbReference>
<sequence length="327" mass="38263">MKEEKSFFKKIAVILPVFNGGEFLSDSVKSVLEQENNDYEFIACDDASTDLSLAKLLELKSLFPENFTVISNAKNEGLFRTLNKLIGSSKAPLIHLWSQDDIMKPNCLTECIKFHENHDNISMSYHDTEYIDEKGEIIPNDKQDGTPTIITTSRYANISVRWGCIAGNIANVTLKRSYLNKAGLFNEDLVVSGDFELWTRLASISNIGRNPEKLIYLRRHAGQFSRNYKSIFQRIQEDIAIHKKIIGLLPNKEQKIALRWWRWKTLTSYFNDLLFLLLRKEYVEFSKLLKLLKEKNNIFKISMRWFLIRIMRLIKLDIYFYKKVLDR</sequence>
<feature type="domain" description="Glycosyltransferase 2-like" evidence="1">
    <location>
        <begin position="13"/>
        <end position="167"/>
    </location>
</feature>
<dbReference type="InterPro" id="IPR029044">
    <property type="entry name" value="Nucleotide-diphossugar_trans"/>
</dbReference>
<dbReference type="PANTHER" id="PTHR22916">
    <property type="entry name" value="GLYCOSYLTRANSFERASE"/>
    <property type="match status" value="1"/>
</dbReference>
<dbReference type="AlphaFoldDB" id="A0A0T5VPP7"/>
<dbReference type="PANTHER" id="PTHR22916:SF3">
    <property type="entry name" value="UDP-GLCNAC:BETAGAL BETA-1,3-N-ACETYLGLUCOSAMINYLTRANSFERASE-LIKE PROTEIN 1"/>
    <property type="match status" value="1"/>
</dbReference>
<accession>A0A0T5VPP7</accession>